<keyword evidence="2" id="KW-1185">Reference proteome</keyword>
<proteinExistence type="predicted"/>
<dbReference type="EMBL" id="BONZ01000027">
    <property type="protein sequence ID" value="GIH14702.1"/>
    <property type="molecule type" value="Genomic_DNA"/>
</dbReference>
<evidence type="ECO:0000313" key="1">
    <source>
        <dbReference type="EMBL" id="GIH14702.1"/>
    </source>
</evidence>
<dbReference type="Proteomes" id="UP000642748">
    <property type="component" value="Unassembled WGS sequence"/>
</dbReference>
<name>A0A8J3QQY6_9ACTN</name>
<sequence length="173" mass="19222">MTTRYGFGPSKLRGLLPAETSASTSGEAVCLLTVKNAGFLVIGENGDTCYCCRSREFLNVRTRDGAPITVPCPVCQTDQWRQRLDATRSTNRWAAASDLEYPTMTVAVPGHNLTLMTVGGDCRVCRATGTVHLWLSWDGEGCPWTERFPCPACWPNKWETDWAEWSLALEAWL</sequence>
<accession>A0A8J3QQY6</accession>
<comment type="caution">
    <text evidence="1">The sequence shown here is derived from an EMBL/GenBank/DDBJ whole genome shotgun (WGS) entry which is preliminary data.</text>
</comment>
<gene>
    <name evidence="1" type="ORF">Raf01_28740</name>
</gene>
<protein>
    <submittedName>
        <fullName evidence="1">Uncharacterized protein</fullName>
    </submittedName>
</protein>
<evidence type="ECO:0000313" key="2">
    <source>
        <dbReference type="Proteomes" id="UP000642748"/>
    </source>
</evidence>
<reference evidence="1" key="1">
    <citation type="submission" date="2021-01" db="EMBL/GenBank/DDBJ databases">
        <title>Whole genome shotgun sequence of Rugosimonospora africana NBRC 104875.</title>
        <authorList>
            <person name="Komaki H."/>
            <person name="Tamura T."/>
        </authorList>
    </citation>
    <scope>NUCLEOTIDE SEQUENCE</scope>
    <source>
        <strain evidence="1">NBRC 104875</strain>
    </source>
</reference>
<organism evidence="1 2">
    <name type="scientific">Rugosimonospora africana</name>
    <dbReference type="NCBI Taxonomy" id="556532"/>
    <lineage>
        <taxon>Bacteria</taxon>
        <taxon>Bacillati</taxon>
        <taxon>Actinomycetota</taxon>
        <taxon>Actinomycetes</taxon>
        <taxon>Micromonosporales</taxon>
        <taxon>Micromonosporaceae</taxon>
        <taxon>Rugosimonospora</taxon>
    </lineage>
</organism>
<dbReference type="RefSeq" id="WP_203918340.1">
    <property type="nucleotide sequence ID" value="NZ_BONZ01000027.1"/>
</dbReference>
<dbReference type="AlphaFoldDB" id="A0A8J3QQY6"/>